<dbReference type="InterPro" id="IPR018232">
    <property type="entry name" value="Glyco_hydro_37_CS"/>
</dbReference>
<dbReference type="PROSITE" id="PS00927">
    <property type="entry name" value="TREHALASE_1"/>
    <property type="match status" value="1"/>
</dbReference>
<protein>
    <submittedName>
        <fullName evidence="3">Alpha,alpha-trehalase</fullName>
        <ecNumber evidence="3">3.2.1.28</ecNumber>
    </submittedName>
</protein>
<keyword evidence="1 3" id="KW-0378">Hydrolase</keyword>
<dbReference type="Proteomes" id="UP000006322">
    <property type="component" value="Unassembled WGS sequence"/>
</dbReference>
<dbReference type="RefSeq" id="WP_007102920.1">
    <property type="nucleotide sequence ID" value="NZ_BAER01000013.1"/>
</dbReference>
<dbReference type="PROSITE" id="PS00928">
    <property type="entry name" value="TREHALASE_2"/>
    <property type="match status" value="1"/>
</dbReference>
<evidence type="ECO:0000256" key="1">
    <source>
        <dbReference type="ARBA" id="ARBA00022801"/>
    </source>
</evidence>
<dbReference type="EMBL" id="BAER01000013">
    <property type="protein sequence ID" value="GAC31112.1"/>
    <property type="molecule type" value="Genomic_DNA"/>
</dbReference>
<dbReference type="OrthoDB" id="106887at2"/>
<name>K6ZL98_9ALTE</name>
<dbReference type="PANTHER" id="PTHR23403:SF1">
    <property type="entry name" value="TREHALASE"/>
    <property type="match status" value="1"/>
</dbReference>
<dbReference type="AlphaFoldDB" id="K6ZL98"/>
<dbReference type="STRING" id="1129793.GPLA_0193"/>
<dbReference type="InterPro" id="IPR012341">
    <property type="entry name" value="6hp_glycosidase-like_sf"/>
</dbReference>
<dbReference type="PRINTS" id="PR00744">
    <property type="entry name" value="GLHYDRLASE37"/>
</dbReference>
<dbReference type="InterPro" id="IPR008928">
    <property type="entry name" value="6-hairpin_glycosidase_sf"/>
</dbReference>
<keyword evidence="2 3" id="KW-0326">Glycosidase</keyword>
<dbReference type="SUPFAM" id="SSF48208">
    <property type="entry name" value="Six-hairpin glycosidases"/>
    <property type="match status" value="1"/>
</dbReference>
<dbReference type="GO" id="GO:0005993">
    <property type="term" value="P:trehalose catabolic process"/>
    <property type="evidence" value="ECO:0007669"/>
    <property type="project" value="TreeGrafter"/>
</dbReference>
<gene>
    <name evidence="3" type="primary">treA</name>
    <name evidence="3" type="ORF">GPLA_0193</name>
</gene>
<evidence type="ECO:0000313" key="3">
    <source>
        <dbReference type="EMBL" id="GAC31112.1"/>
    </source>
</evidence>
<organism evidence="3 4">
    <name type="scientific">Paraglaciecola polaris LMG 21857</name>
    <dbReference type="NCBI Taxonomy" id="1129793"/>
    <lineage>
        <taxon>Bacteria</taxon>
        <taxon>Pseudomonadati</taxon>
        <taxon>Pseudomonadota</taxon>
        <taxon>Gammaproteobacteria</taxon>
        <taxon>Alteromonadales</taxon>
        <taxon>Alteromonadaceae</taxon>
        <taxon>Paraglaciecola</taxon>
    </lineage>
</organism>
<accession>K6ZL98</accession>
<reference evidence="4" key="1">
    <citation type="journal article" date="2014" name="Environ. Microbiol.">
        <title>Comparative genomics of the marine bacterial genus Glaciecola reveals the high degree of genomic diversity and genomic characteristic for cold adaptation.</title>
        <authorList>
            <person name="Qin Q.L."/>
            <person name="Xie B.B."/>
            <person name="Yu Y."/>
            <person name="Shu Y.L."/>
            <person name="Rong J.C."/>
            <person name="Zhang Y.J."/>
            <person name="Zhao D.L."/>
            <person name="Chen X.L."/>
            <person name="Zhang X.Y."/>
            <person name="Chen B."/>
            <person name="Zhou B.C."/>
            <person name="Zhang Y.Z."/>
        </authorList>
    </citation>
    <scope>NUCLEOTIDE SEQUENCE [LARGE SCALE GENOMIC DNA]</scope>
    <source>
        <strain evidence="4">LMG 21857</strain>
    </source>
</reference>
<evidence type="ECO:0000313" key="4">
    <source>
        <dbReference type="Proteomes" id="UP000006322"/>
    </source>
</evidence>
<dbReference type="Gene3D" id="1.50.10.10">
    <property type="match status" value="1"/>
</dbReference>
<dbReference type="InterPro" id="IPR001661">
    <property type="entry name" value="Glyco_hydro_37"/>
</dbReference>
<dbReference type="NCBIfam" id="NF009773">
    <property type="entry name" value="PRK13270.1"/>
    <property type="match status" value="1"/>
</dbReference>
<dbReference type="EC" id="3.2.1.28" evidence="3"/>
<comment type="caution">
    <text evidence="3">The sequence shown here is derived from an EMBL/GenBank/DDBJ whole genome shotgun (WGS) entry which is preliminary data.</text>
</comment>
<evidence type="ECO:0000256" key="2">
    <source>
        <dbReference type="ARBA" id="ARBA00023295"/>
    </source>
</evidence>
<dbReference type="PANTHER" id="PTHR23403">
    <property type="entry name" value="TREHALASE"/>
    <property type="match status" value="1"/>
</dbReference>
<keyword evidence="4" id="KW-1185">Reference proteome</keyword>
<dbReference type="Pfam" id="PF01204">
    <property type="entry name" value="Trehalase"/>
    <property type="match status" value="1"/>
</dbReference>
<sequence>MRHSSSFHHESIAFFETELFKRIQLEGLFNDSKTICDAKPNSSWLELVTLYEKDKNQVAFSLSEFVGAHFTLPQEIVLNASGSPASLAEYIQSLWPKLTRAPDNNQSNSTLMALHHPYIIPGGRFREIYYWDSYFTALGLKLSSHTRLIESMVLNFIDLQDTLGCIPNGNRSYYYSRSQPPVLAMMVDLCMENSDSVDHDFMQRCLTGMEQEYRFWMRGQDQLNGPGEACYRTVSMPCGAVLNRYWDDLATPRSESYLEDVELAAEFSAPQRPEFYRNIRAACESGWDFSSRWLADERTLSSIQTTKIVPVDLNCLLYRLEVTLGKYHKLLGQDVQGAQFVALANRRKEAINRYFWSAEQNYYFDYQFEQQQPLPVRSLAGALPLYVNIASEQQAKCVKHSLMSTFLRDGGLVTTLNTSGQQWDSPNGWAPLQWFAVVGLRNYDYIQDGDDIMQRWLKTVQGHFAASGNIMEKYNVQSLDSLADGGEYEVQHGFGWTNGVTMAFYDLLAKSNT</sequence>
<proteinExistence type="predicted"/>
<dbReference type="GO" id="GO:0004555">
    <property type="term" value="F:alpha,alpha-trehalase activity"/>
    <property type="evidence" value="ECO:0007669"/>
    <property type="project" value="UniProtKB-EC"/>
</dbReference>